<organism evidence="4 5">
    <name type="scientific">Blepharisma stoltei</name>
    <dbReference type="NCBI Taxonomy" id="1481888"/>
    <lineage>
        <taxon>Eukaryota</taxon>
        <taxon>Sar</taxon>
        <taxon>Alveolata</taxon>
        <taxon>Ciliophora</taxon>
        <taxon>Postciliodesmatophora</taxon>
        <taxon>Heterotrichea</taxon>
        <taxon>Heterotrichida</taxon>
        <taxon>Blepharismidae</taxon>
        <taxon>Blepharisma</taxon>
    </lineage>
</organism>
<name>A0AAU9IXU8_9CILI</name>
<feature type="compositionally biased region" description="Polar residues" evidence="3">
    <location>
        <begin position="584"/>
        <end position="595"/>
    </location>
</feature>
<evidence type="ECO:0000256" key="3">
    <source>
        <dbReference type="SAM" id="MobiDB-lite"/>
    </source>
</evidence>
<dbReference type="GO" id="GO:0019903">
    <property type="term" value="F:protein phosphatase binding"/>
    <property type="evidence" value="ECO:0007669"/>
    <property type="project" value="InterPro"/>
</dbReference>
<proteinExistence type="inferred from homology"/>
<comment type="caution">
    <text evidence="4">The sequence shown here is derived from an EMBL/GenBank/DDBJ whole genome shotgun (WGS) entry which is preliminary data.</text>
</comment>
<sequence length="621" mass="71031">MTAIEDLMWKRASSSELTQSLEVILSREDSSISQLLDNENAAQELKNKNPRIIQYLNSARLVELIDMIVTIPSEDSTDKRKFKYPLDASELLCIAASPLHDKILADETILDKIFSIFDGPDINDILSGYFSKLVIALISRNPKIILKYIFEKKIDIKILQFIYMRSMAQVALHTLQLEEDLEDLFLEERSNLISDLVKQLNNSNIFSALNSGIVISRFLSGSTKVNCWKQLVCLFLREENLNAIFCKFNGNHRINGEAEILKSCLSMPNRSEIMSIGIDEEGISPLMRYFVNYLSAFANILRAPYESRITAFKETIEILGESRFIVLEIIATAFDAQSGYITLGLINQEILDLFIEIFFRFEWNSMLHNLFYNTVQSIMNMSSLEAAKYLLNNTKLIEFMETAGILAITVSISNRKGLSGYITKIGNLIAKHMSPIIKEIIENNPLWNNFVDSYLKPMNQIQEAKPNLAQAQKRYDISTAEFMDLEGVEKNPKEENKEKLEKIAKTLKITNPASKPTDRIVERSLLTRNKLMNLDTEITSPRKGSSEVLSTEANRDPAEEYIRNMLNTQESKTNTEDEMKVESNESLSTSEQNYETTDAFEYNDIEYWRVPPDYLKIGELD</sequence>
<dbReference type="GO" id="GO:0019888">
    <property type="term" value="F:protein phosphatase regulator activity"/>
    <property type="evidence" value="ECO:0007669"/>
    <property type="project" value="TreeGrafter"/>
</dbReference>
<accession>A0AAU9IXU8</accession>
<dbReference type="AlphaFoldDB" id="A0AAU9IXU8"/>
<reference evidence="4" key="1">
    <citation type="submission" date="2021-09" db="EMBL/GenBank/DDBJ databases">
        <authorList>
            <consortium name="AG Swart"/>
            <person name="Singh M."/>
            <person name="Singh A."/>
            <person name="Seah K."/>
            <person name="Emmerich C."/>
        </authorList>
    </citation>
    <scope>NUCLEOTIDE SEQUENCE</scope>
    <source>
        <strain evidence="4">ATCC30299</strain>
    </source>
</reference>
<feature type="region of interest" description="Disordered" evidence="3">
    <location>
        <begin position="569"/>
        <end position="595"/>
    </location>
</feature>
<keyword evidence="5" id="KW-1185">Reference proteome</keyword>
<dbReference type="PANTHER" id="PTHR12634">
    <property type="entry name" value="SIT4 YEAST -ASSOCIATING PROTEIN-RELATED"/>
    <property type="match status" value="1"/>
</dbReference>
<gene>
    <name evidence="4" type="ORF">BSTOLATCC_MIC20956</name>
</gene>
<evidence type="ECO:0000313" key="5">
    <source>
        <dbReference type="Proteomes" id="UP001162131"/>
    </source>
</evidence>
<comment type="similarity">
    <text evidence="1">Belongs to the SAPS family.</text>
</comment>
<dbReference type="PANTHER" id="PTHR12634:SF8">
    <property type="entry name" value="FIERY MOUNTAIN, ISOFORM D"/>
    <property type="match status" value="1"/>
</dbReference>
<feature type="compositionally biased region" description="Basic and acidic residues" evidence="3">
    <location>
        <begin position="573"/>
        <end position="583"/>
    </location>
</feature>
<dbReference type="EMBL" id="CAJZBQ010000020">
    <property type="protein sequence ID" value="CAG9318483.1"/>
    <property type="molecule type" value="Genomic_DNA"/>
</dbReference>
<evidence type="ECO:0000256" key="2">
    <source>
        <dbReference type="ARBA" id="ARBA00023306"/>
    </source>
</evidence>
<dbReference type="InterPro" id="IPR007587">
    <property type="entry name" value="SAPS"/>
</dbReference>
<evidence type="ECO:0000256" key="1">
    <source>
        <dbReference type="ARBA" id="ARBA00006180"/>
    </source>
</evidence>
<keyword evidence="2" id="KW-0131">Cell cycle</keyword>
<protein>
    <submittedName>
        <fullName evidence="4">Uncharacterized protein</fullName>
    </submittedName>
</protein>
<dbReference type="Pfam" id="PF04499">
    <property type="entry name" value="SAPS"/>
    <property type="match status" value="1"/>
</dbReference>
<dbReference type="Proteomes" id="UP001162131">
    <property type="component" value="Unassembled WGS sequence"/>
</dbReference>
<evidence type="ECO:0000313" key="4">
    <source>
        <dbReference type="EMBL" id="CAG9318483.1"/>
    </source>
</evidence>